<organism evidence="2 3">
    <name type="scientific">Bacteroides fragilis str. S36L11</name>
    <dbReference type="NCBI Taxonomy" id="1339327"/>
    <lineage>
        <taxon>Bacteria</taxon>
        <taxon>Pseudomonadati</taxon>
        <taxon>Bacteroidota</taxon>
        <taxon>Bacteroidia</taxon>
        <taxon>Bacteroidales</taxon>
        <taxon>Bacteroidaceae</taxon>
        <taxon>Bacteroides</taxon>
    </lineage>
</organism>
<gene>
    <name evidence="2" type="ORF">M136_1275</name>
</gene>
<proteinExistence type="predicted"/>
<evidence type="ECO:0000256" key="1">
    <source>
        <dbReference type="SAM" id="SignalP"/>
    </source>
</evidence>
<reference evidence="2 3" key="1">
    <citation type="submission" date="2014-02" db="EMBL/GenBank/DDBJ databases">
        <authorList>
            <person name="Sears C."/>
            <person name="Carroll K."/>
            <person name="Sack B.R."/>
            <person name="Qadri F."/>
            <person name="Myers L.L."/>
            <person name="Chung G.-T."/>
            <person name="Escheverria P."/>
            <person name="Fraser C.M."/>
            <person name="Sadzewicz L."/>
            <person name="Shefchek K.A."/>
            <person name="Tallon L."/>
            <person name="Das S.P."/>
            <person name="Daugherty S."/>
            <person name="Mongodin E.F."/>
        </authorList>
    </citation>
    <scope>NUCLEOTIDE SEQUENCE [LARGE SCALE GENOMIC DNA]</scope>
    <source>
        <strain evidence="2 3">S36L11</strain>
    </source>
</reference>
<evidence type="ECO:0008006" key="4">
    <source>
        <dbReference type="Google" id="ProtNLM"/>
    </source>
</evidence>
<keyword evidence="1" id="KW-0732">Signal</keyword>
<protein>
    <recommendedName>
        <fullName evidence="4">Lipoprotein</fullName>
    </recommendedName>
</protein>
<evidence type="ECO:0000313" key="3">
    <source>
        <dbReference type="Proteomes" id="UP000022082"/>
    </source>
</evidence>
<feature type="signal peptide" evidence="1">
    <location>
        <begin position="1"/>
        <end position="18"/>
    </location>
</feature>
<dbReference type="AlphaFoldDB" id="A0A016AME4"/>
<dbReference type="PATRIC" id="fig|1339327.3.peg.1927"/>
<evidence type="ECO:0000313" key="2">
    <source>
        <dbReference type="EMBL" id="EXZ29521.1"/>
    </source>
</evidence>
<accession>A0A016AME4</accession>
<dbReference type="Proteomes" id="UP000022082">
    <property type="component" value="Unassembled WGS sequence"/>
</dbReference>
<dbReference type="EMBL" id="JGDJ01000159">
    <property type="protein sequence ID" value="EXZ29521.1"/>
    <property type="molecule type" value="Genomic_DNA"/>
</dbReference>
<sequence>MKKKITLCMVLSTFIICAMLCLTNCSNDDAPTSVFTPEALKQTTWQAQMTVYNIEDEIDYTKQSILQFTNESEGIYTRTNEEDGYMWNTDFTYQ</sequence>
<feature type="chain" id="PRO_5001480641" description="Lipoprotein" evidence="1">
    <location>
        <begin position="19"/>
        <end position="94"/>
    </location>
</feature>
<name>A0A016AME4_BACFG</name>
<comment type="caution">
    <text evidence="2">The sequence shown here is derived from an EMBL/GenBank/DDBJ whole genome shotgun (WGS) entry which is preliminary data.</text>
</comment>